<evidence type="ECO:0000313" key="2">
    <source>
        <dbReference type="Proteomes" id="UP000326396"/>
    </source>
</evidence>
<evidence type="ECO:0000313" key="1">
    <source>
        <dbReference type="EMBL" id="KAD7480254.1"/>
    </source>
</evidence>
<dbReference type="AlphaFoldDB" id="A0A5N6Q6B8"/>
<dbReference type="PANTHER" id="PTHR15503:SF40">
    <property type="match status" value="1"/>
</dbReference>
<dbReference type="Proteomes" id="UP000326396">
    <property type="component" value="Linkage Group LG1"/>
</dbReference>
<dbReference type="Gene3D" id="2.40.70.10">
    <property type="entry name" value="Acid Proteases"/>
    <property type="match status" value="1"/>
</dbReference>
<dbReference type="SUPFAM" id="SSF50630">
    <property type="entry name" value="Acid proteases"/>
    <property type="match status" value="1"/>
</dbReference>
<dbReference type="Pfam" id="PF08284">
    <property type="entry name" value="RVP_2"/>
    <property type="match status" value="1"/>
</dbReference>
<dbReference type="InterPro" id="IPR032567">
    <property type="entry name" value="RTL1-rel"/>
</dbReference>
<dbReference type="EMBL" id="SZYD01000001">
    <property type="protein sequence ID" value="KAD7480254.1"/>
    <property type="molecule type" value="Genomic_DNA"/>
</dbReference>
<name>A0A5N6Q6B8_9ASTR</name>
<proteinExistence type="predicted"/>
<sequence>MIKNIKRVLAKVAEEKRAKGECFWCNEKYSPTHNCKFKHLYILEIHGNDEDEEENNNELQEMEMDAQISIHALSGVSSFSTMRVIGTIGTRQLQILIDSGSTHNFVDLKLAEKLCCPTQEVSLMKVKVANGKEIECNQLCKNFQWLMQGIWFRTDVVLLPLDNYDMVLGIQWLQTLNDIVWNFKNLTMQFKVGTKTIVLKGVNKNGISLCSIEKLSQLLSKESPV</sequence>
<evidence type="ECO:0008006" key="3">
    <source>
        <dbReference type="Google" id="ProtNLM"/>
    </source>
</evidence>
<reference evidence="1 2" key="1">
    <citation type="submission" date="2019-05" db="EMBL/GenBank/DDBJ databases">
        <title>Mikania micrantha, genome provides insights into the molecular mechanism of rapid growth.</title>
        <authorList>
            <person name="Liu B."/>
        </authorList>
    </citation>
    <scope>NUCLEOTIDE SEQUENCE [LARGE SCALE GENOMIC DNA]</scope>
    <source>
        <strain evidence="1">NLD-2019</strain>
        <tissue evidence="1">Leaf</tissue>
    </source>
</reference>
<dbReference type="CDD" id="cd00303">
    <property type="entry name" value="retropepsin_like"/>
    <property type="match status" value="1"/>
</dbReference>
<dbReference type="InterPro" id="IPR021109">
    <property type="entry name" value="Peptidase_aspartic_dom_sf"/>
</dbReference>
<keyword evidence="2" id="KW-1185">Reference proteome</keyword>
<dbReference type="OrthoDB" id="1934862at2759"/>
<organism evidence="1 2">
    <name type="scientific">Mikania micrantha</name>
    <name type="common">bitter vine</name>
    <dbReference type="NCBI Taxonomy" id="192012"/>
    <lineage>
        <taxon>Eukaryota</taxon>
        <taxon>Viridiplantae</taxon>
        <taxon>Streptophyta</taxon>
        <taxon>Embryophyta</taxon>
        <taxon>Tracheophyta</taxon>
        <taxon>Spermatophyta</taxon>
        <taxon>Magnoliopsida</taxon>
        <taxon>eudicotyledons</taxon>
        <taxon>Gunneridae</taxon>
        <taxon>Pentapetalae</taxon>
        <taxon>asterids</taxon>
        <taxon>campanulids</taxon>
        <taxon>Asterales</taxon>
        <taxon>Asteraceae</taxon>
        <taxon>Asteroideae</taxon>
        <taxon>Heliantheae alliance</taxon>
        <taxon>Eupatorieae</taxon>
        <taxon>Mikania</taxon>
    </lineage>
</organism>
<dbReference type="PANTHER" id="PTHR15503">
    <property type="entry name" value="LDOC1 RELATED"/>
    <property type="match status" value="1"/>
</dbReference>
<gene>
    <name evidence="1" type="ORF">E3N88_03390</name>
</gene>
<protein>
    <recommendedName>
        <fullName evidence="3">RVP_2 domain-containing protein</fullName>
    </recommendedName>
</protein>
<accession>A0A5N6Q6B8</accession>
<comment type="caution">
    <text evidence="1">The sequence shown here is derived from an EMBL/GenBank/DDBJ whole genome shotgun (WGS) entry which is preliminary data.</text>
</comment>